<dbReference type="Proteomes" id="UP000695023">
    <property type="component" value="Unplaced"/>
</dbReference>
<protein>
    <submittedName>
        <fullName evidence="6">Uncharacterized protein LOC102212909 isoform X1</fullName>
    </submittedName>
</protein>
<dbReference type="RefSeq" id="XP_005755819.1">
    <property type="nucleotide sequence ID" value="XM_005755762.1"/>
</dbReference>
<feature type="transmembrane region" description="Helical" evidence="2">
    <location>
        <begin position="149"/>
        <end position="170"/>
    </location>
</feature>
<gene>
    <name evidence="6" type="primary">LOC102212909</name>
</gene>
<feature type="chain" id="PRO_5041439739" evidence="3">
    <location>
        <begin position="25"/>
        <end position="206"/>
    </location>
</feature>
<keyword evidence="2" id="KW-0812">Transmembrane</keyword>
<keyword evidence="2" id="KW-1133">Transmembrane helix</keyword>
<dbReference type="SUPFAM" id="SSF48726">
    <property type="entry name" value="Immunoglobulin"/>
    <property type="match status" value="1"/>
</dbReference>
<dbReference type="GO" id="GO:0050853">
    <property type="term" value="P:B cell receptor signaling pathway"/>
    <property type="evidence" value="ECO:0007669"/>
    <property type="project" value="TreeGrafter"/>
</dbReference>
<keyword evidence="1" id="KW-0393">Immunoglobulin domain</keyword>
<dbReference type="AlphaFoldDB" id="A0A9Y3VWS6"/>
<dbReference type="InterPro" id="IPR013783">
    <property type="entry name" value="Ig-like_fold"/>
</dbReference>
<keyword evidence="3" id="KW-0732">Signal</keyword>
<organism evidence="5 6">
    <name type="scientific">Pundamilia nyererei</name>
    <dbReference type="NCBI Taxonomy" id="303518"/>
    <lineage>
        <taxon>Eukaryota</taxon>
        <taxon>Metazoa</taxon>
        <taxon>Chordata</taxon>
        <taxon>Craniata</taxon>
        <taxon>Vertebrata</taxon>
        <taxon>Euteleostomi</taxon>
        <taxon>Actinopterygii</taxon>
        <taxon>Neopterygii</taxon>
        <taxon>Teleostei</taxon>
        <taxon>Neoteleostei</taxon>
        <taxon>Acanthomorphata</taxon>
        <taxon>Ovalentaria</taxon>
        <taxon>Cichlomorphae</taxon>
        <taxon>Cichliformes</taxon>
        <taxon>Cichlidae</taxon>
        <taxon>African cichlids</taxon>
        <taxon>Pseudocrenilabrinae</taxon>
        <taxon>Haplochromini</taxon>
        <taxon>Pundamilia</taxon>
    </lineage>
</organism>
<feature type="domain" description="Ig-like" evidence="4">
    <location>
        <begin position="24"/>
        <end position="113"/>
    </location>
</feature>
<evidence type="ECO:0000256" key="2">
    <source>
        <dbReference type="SAM" id="Phobius"/>
    </source>
</evidence>
<dbReference type="SMART" id="SM00408">
    <property type="entry name" value="IGc2"/>
    <property type="match status" value="1"/>
</dbReference>
<reference evidence="6" key="1">
    <citation type="submission" date="2025-08" db="UniProtKB">
        <authorList>
            <consortium name="RefSeq"/>
        </authorList>
    </citation>
    <scope>IDENTIFICATION</scope>
</reference>
<evidence type="ECO:0000256" key="3">
    <source>
        <dbReference type="SAM" id="SignalP"/>
    </source>
</evidence>
<dbReference type="Pfam" id="PF07679">
    <property type="entry name" value="I-set"/>
    <property type="match status" value="1"/>
</dbReference>
<dbReference type="GO" id="GO:0030183">
    <property type="term" value="P:B cell differentiation"/>
    <property type="evidence" value="ECO:0007669"/>
    <property type="project" value="TreeGrafter"/>
</dbReference>
<dbReference type="InterPro" id="IPR036179">
    <property type="entry name" value="Ig-like_dom_sf"/>
</dbReference>
<keyword evidence="5" id="KW-1185">Reference proteome</keyword>
<dbReference type="PANTHER" id="PTHR14334:SF1">
    <property type="entry name" value="B-CELL ANTIGEN RECEPTOR COMPLEX-ASSOCIATED PROTEIN ALPHA CHAIN"/>
    <property type="match status" value="1"/>
</dbReference>
<name>A0A9Y3VWS6_9CICH</name>
<keyword evidence="2" id="KW-0472">Membrane</keyword>
<evidence type="ECO:0000256" key="1">
    <source>
        <dbReference type="ARBA" id="ARBA00023319"/>
    </source>
</evidence>
<dbReference type="PROSITE" id="PS50835">
    <property type="entry name" value="IG_LIKE"/>
    <property type="match status" value="1"/>
</dbReference>
<dbReference type="GO" id="GO:0009897">
    <property type="term" value="C:external side of plasma membrane"/>
    <property type="evidence" value="ECO:0007669"/>
    <property type="project" value="TreeGrafter"/>
</dbReference>
<proteinExistence type="predicted"/>
<dbReference type="InterPro" id="IPR003599">
    <property type="entry name" value="Ig_sub"/>
</dbReference>
<evidence type="ECO:0000259" key="4">
    <source>
        <dbReference type="PROSITE" id="PS50835"/>
    </source>
</evidence>
<dbReference type="GO" id="GO:0019815">
    <property type="term" value="C:B cell receptor complex"/>
    <property type="evidence" value="ECO:0007669"/>
    <property type="project" value="TreeGrafter"/>
</dbReference>
<evidence type="ECO:0000313" key="6">
    <source>
        <dbReference type="RefSeq" id="XP_005755819.1"/>
    </source>
</evidence>
<evidence type="ECO:0000313" key="5">
    <source>
        <dbReference type="Proteomes" id="UP000695023"/>
    </source>
</evidence>
<feature type="signal peptide" evidence="3">
    <location>
        <begin position="1"/>
        <end position="24"/>
    </location>
</feature>
<dbReference type="Gene3D" id="2.60.40.10">
    <property type="entry name" value="Immunoglobulins"/>
    <property type="match status" value="1"/>
</dbReference>
<accession>A0A9Y3VWS6</accession>
<dbReference type="InterPro" id="IPR007110">
    <property type="entry name" value="Ig-like_dom"/>
</dbReference>
<dbReference type="SMART" id="SM00409">
    <property type="entry name" value="IG"/>
    <property type="match status" value="1"/>
</dbReference>
<dbReference type="GeneID" id="102212909"/>
<dbReference type="InterPro" id="IPR003598">
    <property type="entry name" value="Ig_sub2"/>
</dbReference>
<dbReference type="PANTHER" id="PTHR14334">
    <property type="entry name" value="B-CELL ANTIGEN RECEPTOR COMPLEX-ASSOCIATED PROTEIN"/>
    <property type="match status" value="1"/>
</dbReference>
<dbReference type="InterPro" id="IPR013098">
    <property type="entry name" value="Ig_I-set"/>
</dbReference>
<sequence length="206" mass="23122">MKILLSSLLFASLCTLSSWSVSSGTFVVTQSDHVFVREGETVNITCCWTGKFERFRVYWLKNQTEIRSDYFNQPNASLKKEEKKCSFLNISNVRPEDSGTYTCKVTVEIPSLTEAKGNGTVITVNDTGNNWQGAQDSLDPGNPTKPTNVIISLAVVVPLLLVTLVCYCTLRRKQGTNFKLILKHQRLNKNISLLLCFCLSKKTRCI</sequence>
<dbReference type="CDD" id="cd00099">
    <property type="entry name" value="IgV"/>
    <property type="match status" value="1"/>
</dbReference>